<keyword evidence="15" id="KW-1185">Reference proteome</keyword>
<proteinExistence type="inferred from homology"/>
<keyword evidence="12" id="KW-0732">Signal</keyword>
<evidence type="ECO:0000313" key="14">
    <source>
        <dbReference type="EMBL" id="CAH0017660.1"/>
    </source>
</evidence>
<evidence type="ECO:0000256" key="10">
    <source>
        <dbReference type="PROSITE-ProRule" id="PRU01097"/>
    </source>
</evidence>
<evidence type="ECO:0000256" key="3">
    <source>
        <dbReference type="ARBA" id="ARBA00007792"/>
    </source>
</evidence>
<keyword evidence="6 10" id="KW-0378">Hydrolase</keyword>
<dbReference type="InterPro" id="IPR018208">
    <property type="entry name" value="GH11_AS_1"/>
</dbReference>
<dbReference type="SUPFAM" id="SSF49899">
    <property type="entry name" value="Concanavalin A-like lectins/glucanases"/>
    <property type="match status" value="1"/>
</dbReference>
<dbReference type="EC" id="3.2.1.8" evidence="4 10"/>
<keyword evidence="9 10" id="KW-0624">Polysaccharide degradation</keyword>
<feature type="active site" description="Proton donor" evidence="10">
    <location>
        <position position="234"/>
    </location>
</feature>
<evidence type="ECO:0000256" key="6">
    <source>
        <dbReference type="ARBA" id="ARBA00022801"/>
    </source>
</evidence>
<evidence type="ECO:0000256" key="7">
    <source>
        <dbReference type="ARBA" id="ARBA00023277"/>
    </source>
</evidence>
<dbReference type="OrthoDB" id="2115822at2759"/>
<evidence type="ECO:0000313" key="15">
    <source>
        <dbReference type="Proteomes" id="UP000696573"/>
    </source>
</evidence>
<keyword evidence="7 10" id="KW-0119">Carbohydrate metabolism</keyword>
<dbReference type="Pfam" id="PF00457">
    <property type="entry name" value="Glyco_hydro_11"/>
    <property type="match status" value="2"/>
</dbReference>
<comment type="caution">
    <text evidence="14">The sequence shown here is derived from an EMBL/GenBank/DDBJ whole genome shotgun (WGS) entry which is preliminary data.</text>
</comment>
<feature type="chain" id="PRO_5040110305" description="Endo-1,4-beta-xylanase" evidence="12">
    <location>
        <begin position="20"/>
        <end position="247"/>
    </location>
</feature>
<dbReference type="GO" id="GO:0045493">
    <property type="term" value="P:xylan catabolic process"/>
    <property type="evidence" value="ECO:0007669"/>
    <property type="project" value="UniProtKB-UniRule"/>
</dbReference>
<dbReference type="PROSITE" id="PS51761">
    <property type="entry name" value="GH11_3"/>
    <property type="match status" value="1"/>
</dbReference>
<feature type="domain" description="GH11" evidence="13">
    <location>
        <begin position="31"/>
        <end position="247"/>
    </location>
</feature>
<dbReference type="PANTHER" id="PTHR46828:SF3">
    <property type="entry name" value="ENDO-1,4-BETA-XYLANASE"/>
    <property type="match status" value="1"/>
</dbReference>
<dbReference type="InterPro" id="IPR033123">
    <property type="entry name" value="GH11_dom"/>
</dbReference>
<evidence type="ECO:0000256" key="8">
    <source>
        <dbReference type="ARBA" id="ARBA00023295"/>
    </source>
</evidence>
<evidence type="ECO:0000256" key="11">
    <source>
        <dbReference type="RuleBase" id="RU362015"/>
    </source>
</evidence>
<evidence type="ECO:0000256" key="4">
    <source>
        <dbReference type="ARBA" id="ARBA00012590"/>
    </source>
</evidence>
<evidence type="ECO:0000256" key="2">
    <source>
        <dbReference type="ARBA" id="ARBA00004851"/>
    </source>
</evidence>
<comment type="catalytic activity">
    <reaction evidence="1 10 11">
        <text>Endohydrolysis of (1-&gt;4)-beta-D-xylosidic linkages in xylans.</text>
        <dbReference type="EC" id="3.2.1.8"/>
    </reaction>
</comment>
<dbReference type="InterPro" id="IPR001137">
    <property type="entry name" value="Glyco_hydro_11"/>
</dbReference>
<comment type="pathway">
    <text evidence="2 10 11">Glycan degradation; xylan degradation.</text>
</comment>
<evidence type="ECO:0000259" key="13">
    <source>
        <dbReference type="PROSITE" id="PS51761"/>
    </source>
</evidence>
<dbReference type="EMBL" id="CABFNQ020000511">
    <property type="protein sequence ID" value="CAH0017660.1"/>
    <property type="molecule type" value="Genomic_DNA"/>
</dbReference>
<comment type="similarity">
    <text evidence="3 10 11">Belongs to the glycosyl hydrolase 11 (cellulase G) family.</text>
</comment>
<dbReference type="PROSITE" id="PS00776">
    <property type="entry name" value="GH11_1"/>
    <property type="match status" value="1"/>
</dbReference>
<protein>
    <recommendedName>
        <fullName evidence="4 10">Endo-1,4-beta-xylanase</fullName>
        <ecNumber evidence="4 10">3.2.1.8</ecNumber>
    </recommendedName>
</protein>
<sequence length="247" mass="26648">MHFSTLFAATCAFISGTIAAPGLNPNLESRAVTPNAEGTHNGFFYSWWSDGNAAATYSNGNGGSYSISWEAGGNLVGGKGWNPGTSRSITYSANWKPVNNGNSVSGAGYQGWKIHDADVTKYLTIYGWTRSPLIEYYVVEAHGEYNPSLTVWFLQGSSATSKGSVTIDGATYQLYQSTRYNAPSIDGTKTFQQYWAIRDSQRTSGTVNMGTVFNAWASKGMTLGTHYYQIVATEAYNSKGTSTVTVS</sequence>
<evidence type="ECO:0000256" key="12">
    <source>
        <dbReference type="SAM" id="SignalP"/>
    </source>
</evidence>
<dbReference type="AlphaFoldDB" id="A0A9N9YBZ3"/>
<feature type="active site" description="Nucleophile" evidence="10">
    <location>
        <position position="135"/>
    </location>
</feature>
<name>A0A9N9YBZ3_9HYPO</name>
<dbReference type="Proteomes" id="UP000696573">
    <property type="component" value="Unassembled WGS sequence"/>
</dbReference>
<evidence type="ECO:0000256" key="1">
    <source>
        <dbReference type="ARBA" id="ARBA00000681"/>
    </source>
</evidence>
<dbReference type="Gene3D" id="2.60.120.180">
    <property type="match status" value="1"/>
</dbReference>
<keyword evidence="5 10" id="KW-0858">Xylan degradation</keyword>
<evidence type="ECO:0000256" key="9">
    <source>
        <dbReference type="ARBA" id="ARBA00023326"/>
    </source>
</evidence>
<dbReference type="InterPro" id="IPR013320">
    <property type="entry name" value="ConA-like_dom_sf"/>
</dbReference>
<feature type="signal peptide" evidence="12">
    <location>
        <begin position="1"/>
        <end position="19"/>
    </location>
</feature>
<gene>
    <name evidence="14" type="ORF">CRHIZ90672A_00017778</name>
</gene>
<keyword evidence="8 10" id="KW-0326">Glycosidase</keyword>
<evidence type="ECO:0000256" key="5">
    <source>
        <dbReference type="ARBA" id="ARBA00022651"/>
    </source>
</evidence>
<reference evidence="14" key="1">
    <citation type="submission" date="2021-10" db="EMBL/GenBank/DDBJ databases">
        <authorList>
            <person name="Piombo E."/>
        </authorList>
    </citation>
    <scope>NUCLEOTIDE SEQUENCE</scope>
</reference>
<dbReference type="GO" id="GO:0031176">
    <property type="term" value="F:endo-1,4-beta-xylanase activity"/>
    <property type="evidence" value="ECO:0007669"/>
    <property type="project" value="UniProtKB-UniRule"/>
</dbReference>
<organism evidence="14 15">
    <name type="scientific">Clonostachys rhizophaga</name>
    <dbReference type="NCBI Taxonomy" id="160324"/>
    <lineage>
        <taxon>Eukaryota</taxon>
        <taxon>Fungi</taxon>
        <taxon>Dikarya</taxon>
        <taxon>Ascomycota</taxon>
        <taxon>Pezizomycotina</taxon>
        <taxon>Sordariomycetes</taxon>
        <taxon>Hypocreomycetidae</taxon>
        <taxon>Hypocreales</taxon>
        <taxon>Bionectriaceae</taxon>
        <taxon>Clonostachys</taxon>
    </lineage>
</organism>
<accession>A0A9N9YBZ3</accession>
<dbReference type="InterPro" id="IPR013319">
    <property type="entry name" value="GH11/12"/>
</dbReference>
<dbReference type="PRINTS" id="PR00911">
    <property type="entry name" value="GLHYDRLASE11"/>
</dbReference>
<dbReference type="PANTHER" id="PTHR46828">
    <property type="entry name" value="ENDO-1,4-BETA-XYLANASE A-RELATED"/>
    <property type="match status" value="1"/>
</dbReference>